<dbReference type="EMBL" id="RIBY02002545">
    <property type="protein sequence ID" value="KAH9809762.1"/>
    <property type="molecule type" value="Genomic_DNA"/>
</dbReference>
<accession>A0A9W7VXZ8</accession>
<reference evidence="2 3" key="1">
    <citation type="journal article" date="2018" name="IMA Fungus">
        <title>IMA Genome-F 10: Nine draft genome sequences of Claviceps purpurea s.lat., including C. arundinis, C. humidiphila, and C. cf. spartinae, pseudomolecules for the pitch canker pathogen Fusarium circinatum, draft genome of Davidsoniella eucalypti, Grosmannia galeiformis, Quambalaria eucalypti, and Teratosphaeria destructans.</title>
        <authorList>
            <person name="Wingfield B.D."/>
            <person name="Liu M."/>
            <person name="Nguyen H.D."/>
            <person name="Lane F.A."/>
            <person name="Morgan S.W."/>
            <person name="De Vos L."/>
            <person name="Wilken P.M."/>
            <person name="Duong T.A."/>
            <person name="Aylward J."/>
            <person name="Coetzee M.P."/>
            <person name="Dadej K."/>
            <person name="De Beer Z.W."/>
            <person name="Findlay W."/>
            <person name="Havenga M."/>
            <person name="Kolarik M."/>
            <person name="Menzies J.G."/>
            <person name="Naidoo K."/>
            <person name="Pochopski O."/>
            <person name="Shoukouhi P."/>
            <person name="Santana Q.C."/>
            <person name="Seifert K.A."/>
            <person name="Soal N."/>
            <person name="Steenkamp E.T."/>
            <person name="Tatham C.T."/>
            <person name="van der Nest M.A."/>
            <person name="Wingfield M.J."/>
        </authorList>
    </citation>
    <scope>NUCLEOTIDE SEQUENCE [LARGE SCALE GENOMIC DNA]</scope>
    <source>
        <strain evidence="2">CMW44962</strain>
    </source>
</reference>
<reference evidence="2 3" key="2">
    <citation type="journal article" date="2021" name="Curr. Genet.">
        <title>Genetic response to nitrogen starvation in the aggressive Eucalyptus foliar pathogen Teratosphaeria destructans.</title>
        <authorList>
            <person name="Havenga M."/>
            <person name="Wingfield B.D."/>
            <person name="Wingfield M.J."/>
            <person name="Dreyer L.L."/>
            <person name="Roets F."/>
            <person name="Aylward J."/>
        </authorList>
    </citation>
    <scope>NUCLEOTIDE SEQUENCE [LARGE SCALE GENOMIC DNA]</scope>
    <source>
        <strain evidence="2">CMW44962</strain>
    </source>
</reference>
<feature type="compositionally biased region" description="Polar residues" evidence="1">
    <location>
        <begin position="9"/>
        <end position="24"/>
    </location>
</feature>
<dbReference type="AlphaFoldDB" id="A0A9W7VXZ8"/>
<evidence type="ECO:0000256" key="1">
    <source>
        <dbReference type="SAM" id="MobiDB-lite"/>
    </source>
</evidence>
<comment type="caution">
    <text evidence="2">The sequence shown here is derived from an EMBL/GenBank/DDBJ whole genome shotgun (WGS) entry which is preliminary data.</text>
</comment>
<keyword evidence="3" id="KW-1185">Reference proteome</keyword>
<evidence type="ECO:0000313" key="2">
    <source>
        <dbReference type="EMBL" id="KAH9809762.1"/>
    </source>
</evidence>
<evidence type="ECO:0000313" key="3">
    <source>
        <dbReference type="Proteomes" id="UP001138500"/>
    </source>
</evidence>
<organism evidence="2 3">
    <name type="scientific">Teratosphaeria destructans</name>
    <dbReference type="NCBI Taxonomy" id="418781"/>
    <lineage>
        <taxon>Eukaryota</taxon>
        <taxon>Fungi</taxon>
        <taxon>Dikarya</taxon>
        <taxon>Ascomycota</taxon>
        <taxon>Pezizomycotina</taxon>
        <taxon>Dothideomycetes</taxon>
        <taxon>Dothideomycetidae</taxon>
        <taxon>Mycosphaerellales</taxon>
        <taxon>Teratosphaeriaceae</taxon>
        <taxon>Teratosphaeria</taxon>
    </lineage>
</organism>
<sequence>MRKVRCISPRTTTSPRSQVPATTSESMLALNRPVNALLNLPADLEEDYVNKAAIDIQPPKPFADVDD</sequence>
<gene>
    <name evidence="2" type="ORF">Tdes44962_MAKER06096</name>
</gene>
<feature type="region of interest" description="Disordered" evidence="1">
    <location>
        <begin position="1"/>
        <end position="24"/>
    </location>
</feature>
<proteinExistence type="predicted"/>
<name>A0A9W7VXZ8_9PEZI</name>
<protein>
    <submittedName>
        <fullName evidence="2">Uncharacterized protein</fullName>
    </submittedName>
</protein>
<dbReference type="Proteomes" id="UP001138500">
    <property type="component" value="Unassembled WGS sequence"/>
</dbReference>